<dbReference type="OrthoDB" id="419694at2759"/>
<evidence type="ECO:0000256" key="5">
    <source>
        <dbReference type="ARBA" id="ARBA00023027"/>
    </source>
</evidence>
<feature type="compositionally biased region" description="Gly residues" evidence="7">
    <location>
        <begin position="22"/>
        <end position="32"/>
    </location>
</feature>
<comment type="caution">
    <text evidence="8">The sequence shown here is derived from an EMBL/GenBank/DDBJ whole genome shotgun (WGS) entry which is preliminary data.</text>
</comment>
<dbReference type="InterPro" id="IPR002745">
    <property type="entry name" value="Ptrans_KptA/Tpt1"/>
</dbReference>
<evidence type="ECO:0000256" key="6">
    <source>
        <dbReference type="ARBA" id="ARBA00047949"/>
    </source>
</evidence>
<dbReference type="InterPro" id="IPR042081">
    <property type="entry name" value="RNA_2'-PTrans_C"/>
</dbReference>
<gene>
    <name evidence="8" type="ORF">jhhlp_006887</name>
</gene>
<dbReference type="STRING" id="41688.A0A2N3N320"/>
<evidence type="ECO:0000256" key="4">
    <source>
        <dbReference type="ARBA" id="ARBA00022679"/>
    </source>
</evidence>
<protein>
    <recommendedName>
        <fullName evidence="3">2'-phosphotransferase</fullName>
        <ecNumber evidence="3">2.7.1.160</ecNumber>
    </recommendedName>
</protein>
<dbReference type="Proteomes" id="UP000233524">
    <property type="component" value="Unassembled WGS sequence"/>
</dbReference>
<name>A0A2N3N320_9PEZI</name>
<comment type="similarity">
    <text evidence="2">Belongs to the KptA/TPT1 family.</text>
</comment>
<dbReference type="VEuPathDB" id="FungiDB:jhhlp_006887"/>
<evidence type="ECO:0000256" key="2">
    <source>
        <dbReference type="ARBA" id="ARBA00009836"/>
    </source>
</evidence>
<evidence type="ECO:0000256" key="7">
    <source>
        <dbReference type="SAM" id="MobiDB-lite"/>
    </source>
</evidence>
<dbReference type="GO" id="GO:0006388">
    <property type="term" value="P:tRNA splicing, via endonucleolytic cleavage and ligation"/>
    <property type="evidence" value="ECO:0007669"/>
    <property type="project" value="TreeGrafter"/>
</dbReference>
<keyword evidence="9" id="KW-1185">Reference proteome</keyword>
<keyword evidence="4" id="KW-0808">Transferase</keyword>
<feature type="region of interest" description="Disordered" evidence="7">
    <location>
        <begin position="266"/>
        <end position="298"/>
    </location>
</feature>
<feature type="compositionally biased region" description="Gly residues" evidence="7">
    <location>
        <begin position="276"/>
        <end position="286"/>
    </location>
</feature>
<dbReference type="PANTHER" id="PTHR12684">
    <property type="entry name" value="PUTATIVE PHOSPHOTRANSFERASE"/>
    <property type="match status" value="1"/>
</dbReference>
<feature type="compositionally biased region" description="Basic residues" evidence="7">
    <location>
        <begin position="287"/>
        <end position="298"/>
    </location>
</feature>
<organism evidence="8 9">
    <name type="scientific">Lomentospora prolificans</name>
    <dbReference type="NCBI Taxonomy" id="41688"/>
    <lineage>
        <taxon>Eukaryota</taxon>
        <taxon>Fungi</taxon>
        <taxon>Dikarya</taxon>
        <taxon>Ascomycota</taxon>
        <taxon>Pezizomycotina</taxon>
        <taxon>Sordariomycetes</taxon>
        <taxon>Hypocreomycetidae</taxon>
        <taxon>Microascales</taxon>
        <taxon>Microascaceae</taxon>
        <taxon>Lomentospora</taxon>
    </lineage>
</organism>
<proteinExistence type="inferred from homology"/>
<reference evidence="8 9" key="1">
    <citation type="journal article" date="2017" name="G3 (Bethesda)">
        <title>First Draft Genome Sequence of the Pathogenic Fungus Lomentospora prolificans (Formerly Scedosporium prolificans).</title>
        <authorList>
            <person name="Luo R."/>
            <person name="Zimin A."/>
            <person name="Workman R."/>
            <person name="Fan Y."/>
            <person name="Pertea G."/>
            <person name="Grossman N."/>
            <person name="Wear M.P."/>
            <person name="Jia B."/>
            <person name="Miller H."/>
            <person name="Casadevall A."/>
            <person name="Timp W."/>
            <person name="Zhang S.X."/>
            <person name="Salzberg S.L."/>
        </authorList>
    </citation>
    <scope>NUCLEOTIDE SEQUENCE [LARGE SCALE GENOMIC DNA]</scope>
    <source>
        <strain evidence="8 9">JHH-5317</strain>
    </source>
</reference>
<evidence type="ECO:0000313" key="9">
    <source>
        <dbReference type="Proteomes" id="UP000233524"/>
    </source>
</evidence>
<keyword evidence="5" id="KW-0520">NAD</keyword>
<dbReference type="FunCoup" id="A0A2N3N320">
    <property type="interactions" value="218"/>
</dbReference>
<evidence type="ECO:0000256" key="1">
    <source>
        <dbReference type="ARBA" id="ARBA00003343"/>
    </source>
</evidence>
<dbReference type="EC" id="2.7.1.160" evidence="3"/>
<dbReference type="Gene3D" id="3.20.170.30">
    <property type="match status" value="1"/>
</dbReference>
<dbReference type="GO" id="GO:0000215">
    <property type="term" value="F:tRNA 2'-phosphotransferase activity"/>
    <property type="evidence" value="ECO:0007669"/>
    <property type="project" value="UniProtKB-EC"/>
</dbReference>
<dbReference type="SUPFAM" id="SSF56399">
    <property type="entry name" value="ADP-ribosylation"/>
    <property type="match status" value="1"/>
</dbReference>
<comment type="function">
    <text evidence="1">Catalyzes the last step of tRNA splicing, the transfer of the splice junction 2'-phosphate from ligated tRNA to NAD to produce ADP-ribose 1''-2'' cyclic phosphate.</text>
</comment>
<feature type="compositionally biased region" description="Basic and acidic residues" evidence="7">
    <location>
        <begin position="1"/>
        <end position="17"/>
    </location>
</feature>
<dbReference type="Pfam" id="PF01885">
    <property type="entry name" value="PTS_2-RNA"/>
    <property type="match status" value="1"/>
</dbReference>
<feature type="region of interest" description="Disordered" evidence="7">
    <location>
        <begin position="95"/>
        <end position="116"/>
    </location>
</feature>
<comment type="catalytic activity">
    <reaction evidence="6">
        <text>2'-phospho-[ligated tRNA] + NAD(+) = mature tRNA + ADP-alpha-D-ribose 1'',2''-cyclic phosphate + nicotinamide</text>
        <dbReference type="Rhea" id="RHEA:23324"/>
        <dbReference type="Rhea" id="RHEA-COMP:11106"/>
        <dbReference type="Rhea" id="RHEA-COMP:11107"/>
        <dbReference type="ChEBI" id="CHEBI:17154"/>
        <dbReference type="ChEBI" id="CHEBI:57540"/>
        <dbReference type="ChEBI" id="CHEBI:76596"/>
        <dbReference type="ChEBI" id="CHEBI:82883"/>
        <dbReference type="ChEBI" id="CHEBI:85027"/>
        <dbReference type="EC" id="2.7.1.160"/>
    </reaction>
</comment>
<dbReference type="AlphaFoldDB" id="A0A2N3N320"/>
<dbReference type="InParanoid" id="A0A2N3N320"/>
<dbReference type="EMBL" id="NLAX01001033">
    <property type="protein sequence ID" value="PKS06812.1"/>
    <property type="molecule type" value="Genomic_DNA"/>
</dbReference>
<evidence type="ECO:0000256" key="3">
    <source>
        <dbReference type="ARBA" id="ARBA00012007"/>
    </source>
</evidence>
<feature type="compositionally biased region" description="Polar residues" evidence="7">
    <location>
        <begin position="102"/>
        <end position="116"/>
    </location>
</feature>
<dbReference type="Gene3D" id="1.10.10.970">
    <property type="entry name" value="RNA 2'-phosphotransferase, Tpt1/KptA family, N-terminal domain"/>
    <property type="match status" value="1"/>
</dbReference>
<dbReference type="PANTHER" id="PTHR12684:SF2">
    <property type="entry name" value="TRNA 2'-PHOSPHOTRANSFERASE 1"/>
    <property type="match status" value="1"/>
</dbReference>
<sequence length="298" mass="31810">MADSLEERAYAEAERAGRNRGRGGGGGGGDGGGMKREVRVSKTLSRLLRHQINNAGIQIDSSGYAELDKVLAWQPLRSLQVTFEDVLTVVRNNEKQRFSMKPNPTTNPSEDATSTDPTHWLIRANQGHSIAIASEALMKPITLEEGNVPAVAVHGTYFAFWPLIVQSGGLKPMGRNHVHLATGVPGSDAQVVSGMRRDAELLVYVDVAASLADGAMKWWISENGVVLTEGNEDGLVPTKYFKEVVGRSTDVGVLFRDGQHLADLPEGIKGIVPPGKGRGGGRSGGGRGRRGRGRGGRA</sequence>
<evidence type="ECO:0000313" key="8">
    <source>
        <dbReference type="EMBL" id="PKS06812.1"/>
    </source>
</evidence>
<feature type="region of interest" description="Disordered" evidence="7">
    <location>
        <begin position="1"/>
        <end position="35"/>
    </location>
</feature>
<accession>A0A2N3N320</accession>
<dbReference type="InterPro" id="IPR042080">
    <property type="entry name" value="RNA_2'-PTrans_N"/>
</dbReference>